<evidence type="ECO:0000313" key="1">
    <source>
        <dbReference type="EMBL" id="MBB4268034.1"/>
    </source>
</evidence>
<name>A0A7W6RHB6_9PROT</name>
<dbReference type="AlphaFoldDB" id="A0A7W6RHB6"/>
<dbReference type="EMBL" id="JACIGK010000044">
    <property type="protein sequence ID" value="MBB4268034.1"/>
    <property type="molecule type" value="Genomic_DNA"/>
</dbReference>
<proteinExistence type="predicted"/>
<evidence type="ECO:0000313" key="2">
    <source>
        <dbReference type="Proteomes" id="UP000554286"/>
    </source>
</evidence>
<comment type="caution">
    <text evidence="1">The sequence shown here is derived from an EMBL/GenBank/DDBJ whole genome shotgun (WGS) entry which is preliminary data.</text>
</comment>
<dbReference type="Proteomes" id="UP000554286">
    <property type="component" value="Unassembled WGS sequence"/>
</dbReference>
<keyword evidence="2" id="KW-1185">Reference proteome</keyword>
<accession>A0A7W6RHB6</accession>
<protein>
    <submittedName>
        <fullName evidence="1">Uncharacterized protein</fullName>
    </submittedName>
</protein>
<gene>
    <name evidence="1" type="ORF">GGD89_003688</name>
</gene>
<organism evidence="1 2">
    <name type="scientific">Roseospira visakhapatnamensis</name>
    <dbReference type="NCBI Taxonomy" id="390880"/>
    <lineage>
        <taxon>Bacteria</taxon>
        <taxon>Pseudomonadati</taxon>
        <taxon>Pseudomonadota</taxon>
        <taxon>Alphaproteobacteria</taxon>
        <taxon>Rhodospirillales</taxon>
        <taxon>Rhodospirillaceae</taxon>
        <taxon>Roseospira</taxon>
    </lineage>
</organism>
<sequence>METRLLTILSRTLSAHVSLGKTRLETLCLLVTGIISTRTVNLSHIAAERPDRV</sequence>
<dbReference type="RefSeq" id="WP_246423217.1">
    <property type="nucleotide sequence ID" value="NZ_JACIGK010000044.1"/>
</dbReference>
<reference evidence="1 2" key="1">
    <citation type="submission" date="2020-08" db="EMBL/GenBank/DDBJ databases">
        <title>Genome sequencing of Purple Non-Sulfur Bacteria from various extreme environments.</title>
        <authorList>
            <person name="Mayer M."/>
        </authorList>
    </citation>
    <scope>NUCLEOTIDE SEQUENCE [LARGE SCALE GENOMIC DNA]</scope>
    <source>
        <strain evidence="1 2">JA131</strain>
    </source>
</reference>